<accession>A0A915HWL2</accession>
<dbReference type="SUPFAM" id="SSF55469">
    <property type="entry name" value="FMN-dependent nitroreductase-like"/>
    <property type="match status" value="1"/>
</dbReference>
<evidence type="ECO:0000256" key="1">
    <source>
        <dbReference type="ARBA" id="ARBA00007118"/>
    </source>
</evidence>
<keyword evidence="3" id="KW-0288">FMN</keyword>
<keyword evidence="2" id="KW-0285">Flavoprotein</keyword>
<reference evidence="8" key="1">
    <citation type="submission" date="2022-11" db="UniProtKB">
        <authorList>
            <consortium name="WormBaseParasite"/>
        </authorList>
    </citation>
    <scope>IDENTIFICATION</scope>
</reference>
<dbReference type="WBParaSite" id="nRc.2.0.1.t06279-RA">
    <property type="protein sequence ID" value="nRc.2.0.1.t06279-RA"/>
    <property type="gene ID" value="nRc.2.0.1.g06279"/>
</dbReference>
<dbReference type="GO" id="GO:0140616">
    <property type="term" value="F:iodotyrosine deiodinase activity"/>
    <property type="evidence" value="ECO:0007669"/>
    <property type="project" value="UniProtKB-ARBA"/>
</dbReference>
<dbReference type="CDD" id="cd02144">
    <property type="entry name" value="iodotyrosine_dehalogenase"/>
    <property type="match status" value="1"/>
</dbReference>
<protein>
    <submittedName>
        <fullName evidence="8">Nitroreductase domain-containing protein</fullName>
    </submittedName>
</protein>
<evidence type="ECO:0000256" key="3">
    <source>
        <dbReference type="ARBA" id="ARBA00022643"/>
    </source>
</evidence>
<keyword evidence="5" id="KW-0472">Membrane</keyword>
<feature type="domain" description="Nitroreductase" evidence="6">
    <location>
        <begin position="88"/>
        <end position="211"/>
    </location>
</feature>
<keyword evidence="7" id="KW-1185">Reference proteome</keyword>
<evidence type="ECO:0000256" key="4">
    <source>
        <dbReference type="ARBA" id="ARBA00023002"/>
    </source>
</evidence>
<feature type="transmembrane region" description="Helical" evidence="5">
    <location>
        <begin position="204"/>
        <end position="223"/>
    </location>
</feature>
<dbReference type="InterPro" id="IPR000415">
    <property type="entry name" value="Nitroreductase-like"/>
</dbReference>
<dbReference type="AlphaFoldDB" id="A0A915HWL2"/>
<keyword evidence="5" id="KW-1133">Transmembrane helix</keyword>
<keyword evidence="5" id="KW-0812">Transmembrane</keyword>
<dbReference type="Proteomes" id="UP000887565">
    <property type="component" value="Unplaced"/>
</dbReference>
<feature type="transmembrane region" description="Helical" evidence="5">
    <location>
        <begin position="12"/>
        <end position="30"/>
    </location>
</feature>
<dbReference type="PANTHER" id="PTHR23026:SF90">
    <property type="entry name" value="IODOTYROSINE DEIODINASE 1"/>
    <property type="match status" value="1"/>
</dbReference>
<evidence type="ECO:0000256" key="5">
    <source>
        <dbReference type="SAM" id="Phobius"/>
    </source>
</evidence>
<evidence type="ECO:0000313" key="8">
    <source>
        <dbReference type="WBParaSite" id="nRc.2.0.1.t06279-RA"/>
    </source>
</evidence>
<evidence type="ECO:0000256" key="2">
    <source>
        <dbReference type="ARBA" id="ARBA00022630"/>
    </source>
</evidence>
<dbReference type="PANTHER" id="PTHR23026">
    <property type="entry name" value="NADPH NITROREDUCTASE"/>
    <property type="match status" value="1"/>
</dbReference>
<dbReference type="InterPro" id="IPR050627">
    <property type="entry name" value="Nitroreductase/BluB"/>
</dbReference>
<evidence type="ECO:0000313" key="7">
    <source>
        <dbReference type="Proteomes" id="UP000887565"/>
    </source>
</evidence>
<name>A0A915HWL2_ROMCU</name>
<evidence type="ECO:0000259" key="6">
    <source>
        <dbReference type="Pfam" id="PF00881"/>
    </source>
</evidence>
<dbReference type="Gene3D" id="3.40.109.10">
    <property type="entry name" value="NADH Oxidase"/>
    <property type="match status" value="1"/>
</dbReference>
<comment type="similarity">
    <text evidence="1">Belongs to the nitroreductase family.</text>
</comment>
<sequence>MLSLYTDLTPYILSILLGVIGYAIFFHWKLTSASNSFLFYSSKPEIVEKCRSANEENNLEQIPYKIFDKFSDSEMIRRSQDFYLLMNARRSVRHFSNKDVPLEVIKNLVRTAGTSPSGAHTQPWTFVLVKNRDVKKCIRKIVEFEEEINYKQRMGEKWCNDLAKFRTNWVKPYLECAPYLILIFKQIYSVDESGNRKEHYYNEISVSIACGILLAAIQVRSLIDRLLY</sequence>
<dbReference type="GO" id="GO:0006570">
    <property type="term" value="P:tyrosine metabolic process"/>
    <property type="evidence" value="ECO:0007669"/>
    <property type="project" value="TreeGrafter"/>
</dbReference>
<organism evidence="7 8">
    <name type="scientific">Romanomermis culicivorax</name>
    <name type="common">Nematode worm</name>
    <dbReference type="NCBI Taxonomy" id="13658"/>
    <lineage>
        <taxon>Eukaryota</taxon>
        <taxon>Metazoa</taxon>
        <taxon>Ecdysozoa</taxon>
        <taxon>Nematoda</taxon>
        <taxon>Enoplea</taxon>
        <taxon>Dorylaimia</taxon>
        <taxon>Mermithida</taxon>
        <taxon>Mermithoidea</taxon>
        <taxon>Mermithidae</taxon>
        <taxon>Romanomermis</taxon>
    </lineage>
</organism>
<dbReference type="OMA" id="YHASQLW"/>
<dbReference type="InterPro" id="IPR029479">
    <property type="entry name" value="Nitroreductase"/>
</dbReference>
<proteinExistence type="inferred from homology"/>
<keyword evidence="4" id="KW-0560">Oxidoreductase</keyword>
<dbReference type="Pfam" id="PF00881">
    <property type="entry name" value="Nitroreductase"/>
    <property type="match status" value="1"/>
</dbReference>
<dbReference type="GO" id="GO:0005886">
    <property type="term" value="C:plasma membrane"/>
    <property type="evidence" value="ECO:0007669"/>
    <property type="project" value="TreeGrafter"/>
</dbReference>